<dbReference type="OrthoDB" id="645173at2"/>
<feature type="domain" description="Protein FecR C-terminal" evidence="3">
    <location>
        <begin position="267"/>
        <end position="334"/>
    </location>
</feature>
<keyword evidence="1" id="KW-0472">Membrane</keyword>
<evidence type="ECO:0000259" key="2">
    <source>
        <dbReference type="Pfam" id="PF04773"/>
    </source>
</evidence>
<dbReference type="InterPro" id="IPR012373">
    <property type="entry name" value="Ferrdict_sens_TM"/>
</dbReference>
<dbReference type="Pfam" id="PF16344">
    <property type="entry name" value="FecR_C"/>
    <property type="match status" value="1"/>
</dbReference>
<dbReference type="PANTHER" id="PTHR30273">
    <property type="entry name" value="PERIPLASMIC SIGNAL SENSOR AND SIGMA FACTOR ACTIVATOR FECR-RELATED"/>
    <property type="match status" value="1"/>
</dbReference>
<dbReference type="InterPro" id="IPR032508">
    <property type="entry name" value="FecR_C"/>
</dbReference>
<dbReference type="RefSeq" id="WP_090335658.1">
    <property type="nucleotide sequence ID" value="NZ_FNXY01000004.1"/>
</dbReference>
<evidence type="ECO:0000256" key="1">
    <source>
        <dbReference type="SAM" id="Phobius"/>
    </source>
</evidence>
<dbReference type="PIRSF" id="PIRSF018266">
    <property type="entry name" value="FecR"/>
    <property type="match status" value="1"/>
</dbReference>
<reference evidence="4 5" key="1">
    <citation type="submission" date="2016-10" db="EMBL/GenBank/DDBJ databases">
        <authorList>
            <person name="de Groot N.N."/>
        </authorList>
    </citation>
    <scope>NUCLEOTIDE SEQUENCE [LARGE SCALE GENOMIC DNA]</scope>
    <source>
        <strain evidence="4 5">DSM 19938</strain>
    </source>
</reference>
<dbReference type="InterPro" id="IPR006860">
    <property type="entry name" value="FecR"/>
</dbReference>
<dbReference type="STRING" id="408657.SAMN04487995_2663"/>
<feature type="domain" description="FecR protein" evidence="2">
    <location>
        <begin position="126"/>
        <end position="209"/>
    </location>
</feature>
<keyword evidence="5" id="KW-1185">Reference proteome</keyword>
<feature type="transmembrane region" description="Helical" evidence="1">
    <location>
        <begin position="72"/>
        <end position="94"/>
    </location>
</feature>
<dbReference type="AlphaFoldDB" id="A0A1H6URU4"/>
<name>A0A1H6URU4_9BACT</name>
<dbReference type="Proteomes" id="UP000199532">
    <property type="component" value="Unassembled WGS sequence"/>
</dbReference>
<proteinExistence type="predicted"/>
<evidence type="ECO:0000313" key="5">
    <source>
        <dbReference type="Proteomes" id="UP000199532"/>
    </source>
</evidence>
<dbReference type="GO" id="GO:0016989">
    <property type="term" value="F:sigma factor antagonist activity"/>
    <property type="evidence" value="ECO:0007669"/>
    <property type="project" value="TreeGrafter"/>
</dbReference>
<dbReference type="Gene3D" id="3.55.50.30">
    <property type="match status" value="1"/>
</dbReference>
<evidence type="ECO:0000259" key="3">
    <source>
        <dbReference type="Pfam" id="PF16344"/>
    </source>
</evidence>
<accession>A0A1H6URU4</accession>
<keyword evidence="1" id="KW-1133">Transmembrane helix</keyword>
<gene>
    <name evidence="4" type="ORF">SAMN04487995_2663</name>
</gene>
<organism evidence="4 5">
    <name type="scientific">Dyadobacter koreensis</name>
    <dbReference type="NCBI Taxonomy" id="408657"/>
    <lineage>
        <taxon>Bacteria</taxon>
        <taxon>Pseudomonadati</taxon>
        <taxon>Bacteroidota</taxon>
        <taxon>Cytophagia</taxon>
        <taxon>Cytophagales</taxon>
        <taxon>Spirosomataceae</taxon>
        <taxon>Dyadobacter</taxon>
    </lineage>
</organism>
<dbReference type="PANTHER" id="PTHR30273:SF2">
    <property type="entry name" value="PROTEIN FECR"/>
    <property type="match status" value="1"/>
</dbReference>
<dbReference type="Gene3D" id="2.60.120.1440">
    <property type="match status" value="1"/>
</dbReference>
<evidence type="ECO:0000313" key="4">
    <source>
        <dbReference type="EMBL" id="SEI94426.1"/>
    </source>
</evidence>
<protein>
    <submittedName>
        <fullName evidence="4">FecR family protein</fullName>
    </submittedName>
</protein>
<sequence>MTKSEFEKLLRRYLQGECTEEEKWKIKIWFDQIETDYGYELSDEQKAQLEEILLSGIDDKIDKNKKAKTFKIRLNTVAVYGSIAASLILTIFLLRNNWIQFENLGFENKTVNKITKPIVRNACEVIILEDGTKVHLQSGSSITYGKHFEKLRRVVTLKGSGYFQVSKNPDRPFYVFCNGTITKVLGTSFWISSNDKSKSVEIGVKTGKVSVMVGPGEISKMDKDSPKGELFLTPNQRVVFFENDRKLKKTLVAEPAVLETAEVASLKFIYEDTPLVKVLQELGQGYNVEILVMNEKLKNCSFTGDLTLMTFQEKFDLICQSVNSQYNIQGTSVILTGPGCNDNL</sequence>
<dbReference type="Pfam" id="PF04773">
    <property type="entry name" value="FecR"/>
    <property type="match status" value="1"/>
</dbReference>
<keyword evidence="1" id="KW-0812">Transmembrane</keyword>
<dbReference type="EMBL" id="FNXY01000004">
    <property type="protein sequence ID" value="SEI94426.1"/>
    <property type="molecule type" value="Genomic_DNA"/>
</dbReference>